<keyword evidence="5" id="KW-1175">Viral attachment to host cell pilus</keyword>
<reference evidence="8" key="1">
    <citation type="submission" date="2015-08" db="EMBL/GenBank/DDBJ databases">
        <authorList>
            <person name="Babu N.S."/>
            <person name="Beckwith C.J."/>
            <person name="Beseler K.G."/>
            <person name="Brison A."/>
            <person name="Carone J.V."/>
            <person name="Caskin T.P."/>
            <person name="Diamond M."/>
            <person name="Durham M.E."/>
            <person name="Foxe J.M."/>
            <person name="Go M."/>
            <person name="Henderson B.A."/>
            <person name="Jones I.B."/>
            <person name="McGettigan J.A."/>
            <person name="Micheletti S.J."/>
            <person name="Nasrallah M.E."/>
            <person name="Ortiz D."/>
            <person name="Piller C.R."/>
            <person name="Privatt S.R."/>
            <person name="Schneider S.L."/>
            <person name="Sharp S."/>
            <person name="Smith T.C."/>
            <person name="Stanton J.D."/>
            <person name="Ullery H.E."/>
            <person name="Wilson R.J."/>
            <person name="Serrano M.G."/>
            <person name="Buck G."/>
            <person name="Lee V."/>
            <person name="Wang Y."/>
            <person name="Carvalho R."/>
            <person name="Voegtly L."/>
            <person name="Shi R."/>
            <person name="Duckworth R."/>
            <person name="Johnson A."/>
            <person name="Loviza R."/>
            <person name="Walstead R."/>
            <person name="Shah Z."/>
            <person name="Kiflezghi M."/>
            <person name="Wade K."/>
            <person name="Ball S.L."/>
            <person name="Bradley K.W."/>
            <person name="Asai D.J."/>
            <person name="Bowman C.A."/>
            <person name="Russell D.A."/>
            <person name="Pope W.H."/>
            <person name="Jacobs-Sera D."/>
            <person name="Hendrix R.W."/>
            <person name="Hatfull G.F."/>
        </authorList>
    </citation>
    <scope>NUCLEOTIDE SEQUENCE</scope>
    <source>
        <strain evidence="8">AVE012</strain>
    </source>
</reference>
<evidence type="ECO:0000256" key="5">
    <source>
        <dbReference type="ARBA" id="ARBA00023104"/>
    </source>
</evidence>
<dbReference type="GO" id="GO:0044423">
    <property type="term" value="C:virion component"/>
    <property type="evidence" value="ECO:0007669"/>
    <property type="project" value="UniProtKB-KW"/>
</dbReference>
<keyword evidence="2" id="KW-0945">Host-virus interaction</keyword>
<keyword evidence="4" id="KW-0946">Virion</keyword>
<name>A0A142D878_9VIRU</name>
<comment type="subcellular location">
    <subcellularLocation>
        <location evidence="1">Virion</location>
    </subcellularLocation>
</comment>
<proteinExistence type="inferred from homology"/>
<sequence>MSKGNFTYRYSFTYSRYAKSILEKLNLFLEYIDLVPTFENAWDMIPLSFVVDWFVAIGDCLTAVDNYLRLQSEYDIQSVTQTIQGTRPVFDFAERNPSYVPQGDVAETLYIRRVTRDMIPPLPPA</sequence>
<dbReference type="EMBL" id="KT462706">
    <property type="protein sequence ID" value="AMQ23547.1"/>
    <property type="molecule type" value="Genomic_RNA"/>
</dbReference>
<dbReference type="GO" id="GO:0039666">
    <property type="term" value="P:virion attachment to host cell pilus"/>
    <property type="evidence" value="ECO:0007669"/>
    <property type="project" value="UniProtKB-KW"/>
</dbReference>
<keyword evidence="6" id="KW-1160">Virus entry into host cell</keyword>
<comment type="similarity">
    <text evidence="7">Belongs to the Leviviricetes maturation protein family.</text>
</comment>
<evidence type="ECO:0000313" key="8">
    <source>
        <dbReference type="EMBL" id="AMQ23547.1"/>
    </source>
</evidence>
<organism evidence="8">
    <name type="scientific">Leviviridae sp</name>
    <dbReference type="NCBI Taxonomy" id="2027243"/>
    <lineage>
        <taxon>Viruses</taxon>
        <taxon>Riboviria</taxon>
        <taxon>Orthornavirae</taxon>
        <taxon>Lenarviricota</taxon>
        <taxon>Leviviricetes</taxon>
        <taxon>Norzivirales</taxon>
        <taxon>Fiersviridae</taxon>
    </lineage>
</organism>
<evidence type="ECO:0000256" key="2">
    <source>
        <dbReference type="ARBA" id="ARBA00022581"/>
    </source>
</evidence>
<dbReference type="InterPro" id="IPR005563">
    <property type="entry name" value="A_protein"/>
</dbReference>
<evidence type="ECO:0000256" key="6">
    <source>
        <dbReference type="ARBA" id="ARBA00023296"/>
    </source>
</evidence>
<accession>A0A142D878</accession>
<evidence type="ECO:0000256" key="1">
    <source>
        <dbReference type="ARBA" id="ARBA00004328"/>
    </source>
</evidence>
<reference evidence="8" key="2">
    <citation type="journal article" date="2016" name="PLoS Biol.">
        <title>Hyperexpansion of RNA Bacteriophage Diversity.</title>
        <authorList>
            <person name="Krishnamurthy S.R."/>
            <person name="Janowski A.B."/>
            <person name="Zhao G."/>
            <person name="Barouch D."/>
            <person name="Wang D."/>
        </authorList>
    </citation>
    <scope>NUCLEOTIDE SEQUENCE</scope>
    <source>
        <strain evidence="8">AVE012</strain>
    </source>
</reference>
<protein>
    <submittedName>
        <fullName evidence="8">Maturation</fullName>
    </submittedName>
</protein>
<keyword evidence="3" id="KW-1161">Viral attachment to host cell</keyword>
<dbReference type="Pfam" id="PF03863">
    <property type="entry name" value="Phage_mat-A"/>
    <property type="match status" value="1"/>
</dbReference>
<evidence type="ECO:0000256" key="7">
    <source>
        <dbReference type="ARBA" id="ARBA00035110"/>
    </source>
</evidence>
<evidence type="ECO:0000256" key="3">
    <source>
        <dbReference type="ARBA" id="ARBA00022804"/>
    </source>
</evidence>
<feature type="non-terminal residue" evidence="8">
    <location>
        <position position="125"/>
    </location>
</feature>
<evidence type="ECO:0000256" key="4">
    <source>
        <dbReference type="ARBA" id="ARBA00022844"/>
    </source>
</evidence>